<dbReference type="InterPro" id="IPR042099">
    <property type="entry name" value="ANL_N_sf"/>
</dbReference>
<sequence>MTYADRPWLARYPAGSPADLEVEYATALDIFDAAVAAEPDSAFLHYFDATLTFAEVNSAADALAARLIAEGFGSGDRLAVYVQNNPAFVIGIVAAWKAGGIAVAINPMNKQRELTYMLIDSGATALLTLDDLYVDVAEPTIATGSTAVRTVFTSSPLDFQTRDDPRLFDGLRRRRLPGTNDLVEIIDNFDGSPARTPTLSADDTAVLTYTSGTTGEPKGAMNTHGNLAFNAQTYRDWTGLKPGDGVLGVAPLFHITGLVGHVMTAMLARAPLTLTHRFAPDVTLDAIRERRPVFTVAAITAFNALSAAPGATPADFESLRILYSGGAPIAPAMADRLEQVFGAYIHNIYGLTETSSPSHGVPLGVRAPVDPTSGALSVGVPVFNTIVRVVGEDGDDVPVGEVGEFVTSGPQVIKGYWNKPDKTAESLPGGALRTGDVGFMDADGWFYVVDRKKDMINASGYKVWPREVEDVLYTHPAVREAAVVGVPDEYRGETVKAYVSLHSGATVEPAELVEFCKEQMAAYKYPRSVEIVGELPKTVTGKILRRELRQPAT</sequence>
<feature type="domain" description="AMP-binding enzyme C-terminal" evidence="4">
    <location>
        <begin position="467"/>
        <end position="542"/>
    </location>
</feature>
<dbReference type="InterPro" id="IPR050237">
    <property type="entry name" value="ATP-dep_AMP-bd_enzyme"/>
</dbReference>
<dbReference type="InterPro" id="IPR020845">
    <property type="entry name" value="AMP-binding_CS"/>
</dbReference>
<evidence type="ECO:0000313" key="6">
    <source>
        <dbReference type="Proteomes" id="UP000271469"/>
    </source>
</evidence>
<dbReference type="KEGG" id="gom:D7316_03120"/>
<dbReference type="Pfam" id="PF00501">
    <property type="entry name" value="AMP-binding"/>
    <property type="match status" value="1"/>
</dbReference>
<dbReference type="Pfam" id="PF13193">
    <property type="entry name" value="AMP-binding_C"/>
    <property type="match status" value="1"/>
</dbReference>
<proteinExistence type="inferred from homology"/>
<protein>
    <submittedName>
        <fullName evidence="5">Long-chain-fatty-acid--CoA ligase</fullName>
        <ecNumber evidence="5">6.2.1.3</ecNumber>
    </submittedName>
</protein>
<dbReference type="SUPFAM" id="SSF56801">
    <property type="entry name" value="Acetyl-CoA synthetase-like"/>
    <property type="match status" value="1"/>
</dbReference>
<dbReference type="AlphaFoldDB" id="A0A3G8JPV7"/>
<evidence type="ECO:0000259" key="4">
    <source>
        <dbReference type="Pfam" id="PF13193"/>
    </source>
</evidence>
<dbReference type="Gene3D" id="3.40.50.12780">
    <property type="entry name" value="N-terminal domain of ligase-like"/>
    <property type="match status" value="1"/>
</dbReference>
<dbReference type="EC" id="6.2.1.3" evidence="5"/>
<organism evidence="5 6">
    <name type="scientific">Gordonia insulae</name>
    <dbReference type="NCBI Taxonomy" id="2420509"/>
    <lineage>
        <taxon>Bacteria</taxon>
        <taxon>Bacillati</taxon>
        <taxon>Actinomycetota</taxon>
        <taxon>Actinomycetes</taxon>
        <taxon>Mycobacteriales</taxon>
        <taxon>Gordoniaceae</taxon>
        <taxon>Gordonia</taxon>
    </lineage>
</organism>
<dbReference type="EMBL" id="CP033972">
    <property type="protein sequence ID" value="AZG46519.1"/>
    <property type="molecule type" value="Genomic_DNA"/>
</dbReference>
<comment type="similarity">
    <text evidence="1">Belongs to the ATP-dependent AMP-binding enzyme family.</text>
</comment>
<reference evidence="5 6" key="1">
    <citation type="submission" date="2018-11" db="EMBL/GenBank/DDBJ databases">
        <title>Gordonia insulae sp. nov., isolated from an island soil.</title>
        <authorList>
            <person name="Kim Y.S."/>
            <person name="Kim S.B."/>
        </authorList>
    </citation>
    <scope>NUCLEOTIDE SEQUENCE [LARGE SCALE GENOMIC DNA]</scope>
    <source>
        <strain evidence="5 6">MMS17-SY073</strain>
    </source>
</reference>
<keyword evidence="6" id="KW-1185">Reference proteome</keyword>
<dbReference type="Gene3D" id="3.30.300.30">
    <property type="match status" value="1"/>
</dbReference>
<dbReference type="InterPro" id="IPR000873">
    <property type="entry name" value="AMP-dep_synth/lig_dom"/>
</dbReference>
<dbReference type="GO" id="GO:0004467">
    <property type="term" value="F:long-chain fatty acid-CoA ligase activity"/>
    <property type="evidence" value="ECO:0007669"/>
    <property type="project" value="UniProtKB-EC"/>
</dbReference>
<evidence type="ECO:0000259" key="3">
    <source>
        <dbReference type="Pfam" id="PF00501"/>
    </source>
</evidence>
<accession>A0A3G8JPV7</accession>
<dbReference type="InterPro" id="IPR025110">
    <property type="entry name" value="AMP-bd_C"/>
</dbReference>
<dbReference type="Proteomes" id="UP000271469">
    <property type="component" value="Chromosome"/>
</dbReference>
<dbReference type="InterPro" id="IPR045851">
    <property type="entry name" value="AMP-bd_C_sf"/>
</dbReference>
<dbReference type="PANTHER" id="PTHR43767:SF1">
    <property type="entry name" value="NONRIBOSOMAL PEPTIDE SYNTHASE PES1 (EUROFUNG)-RELATED"/>
    <property type="match status" value="1"/>
</dbReference>
<dbReference type="PROSITE" id="PS00455">
    <property type="entry name" value="AMP_BINDING"/>
    <property type="match status" value="1"/>
</dbReference>
<dbReference type="RefSeq" id="WP_124709015.1">
    <property type="nucleotide sequence ID" value="NZ_CP033972.1"/>
</dbReference>
<evidence type="ECO:0000256" key="2">
    <source>
        <dbReference type="ARBA" id="ARBA00022598"/>
    </source>
</evidence>
<name>A0A3G8JPV7_9ACTN</name>
<dbReference type="OrthoDB" id="9803968at2"/>
<keyword evidence="2 5" id="KW-0436">Ligase</keyword>
<evidence type="ECO:0000256" key="1">
    <source>
        <dbReference type="ARBA" id="ARBA00006432"/>
    </source>
</evidence>
<feature type="domain" description="AMP-dependent synthetase/ligase" evidence="3">
    <location>
        <begin position="31"/>
        <end position="417"/>
    </location>
</feature>
<gene>
    <name evidence="5" type="primary">lcfB_14</name>
    <name evidence="5" type="ORF">D7316_03120</name>
</gene>
<dbReference type="PANTHER" id="PTHR43767">
    <property type="entry name" value="LONG-CHAIN-FATTY-ACID--COA LIGASE"/>
    <property type="match status" value="1"/>
</dbReference>
<dbReference type="FunFam" id="3.30.300.30:FF:000008">
    <property type="entry name" value="2,3-dihydroxybenzoate-AMP ligase"/>
    <property type="match status" value="1"/>
</dbReference>
<evidence type="ECO:0000313" key="5">
    <source>
        <dbReference type="EMBL" id="AZG46519.1"/>
    </source>
</evidence>